<name>A0A1S2PKS2_9ACTN</name>
<evidence type="ECO:0000313" key="1">
    <source>
        <dbReference type="EMBL" id="OIJ93995.1"/>
    </source>
</evidence>
<accession>A0A1S2PKS2</accession>
<evidence type="ECO:0000313" key="2">
    <source>
        <dbReference type="Proteomes" id="UP000179642"/>
    </source>
</evidence>
<dbReference type="AlphaFoldDB" id="A0A1S2PKS2"/>
<reference evidence="1 2" key="1">
    <citation type="submission" date="2016-10" db="EMBL/GenBank/DDBJ databases">
        <title>Genome sequence of Streptomyces sp. MUSC 1.</title>
        <authorList>
            <person name="Lee L.-H."/>
            <person name="Ser H.-L."/>
            <person name="Law J.W.-F."/>
        </authorList>
    </citation>
    <scope>NUCLEOTIDE SEQUENCE [LARGE SCALE GENOMIC DNA]</scope>
    <source>
        <strain evidence="1 2">MUSC 1</strain>
    </source>
</reference>
<protein>
    <submittedName>
        <fullName evidence="1">Uncharacterized protein</fullName>
    </submittedName>
</protein>
<dbReference type="Proteomes" id="UP000179642">
    <property type="component" value="Unassembled WGS sequence"/>
</dbReference>
<organism evidence="1 2">
    <name type="scientific">Streptomyces monashensis</name>
    <dbReference type="NCBI Taxonomy" id="1678012"/>
    <lineage>
        <taxon>Bacteria</taxon>
        <taxon>Bacillati</taxon>
        <taxon>Actinomycetota</taxon>
        <taxon>Actinomycetes</taxon>
        <taxon>Kitasatosporales</taxon>
        <taxon>Streptomycetaceae</taxon>
        <taxon>Streptomyces</taxon>
    </lineage>
</organism>
<sequence length="87" mass="9409">MELLPHIVNVLEAVDRLRAAAGEQRRISRTVRVGTVSAATVPLLVPVLRVFRAAHPFPRVEVVGPYCRTSASAATRWSAPASPPADR</sequence>
<gene>
    <name evidence="1" type="ORF">BIV23_36590</name>
</gene>
<dbReference type="EMBL" id="MLYO01000072">
    <property type="protein sequence ID" value="OIJ93995.1"/>
    <property type="molecule type" value="Genomic_DNA"/>
</dbReference>
<keyword evidence="2" id="KW-1185">Reference proteome</keyword>
<comment type="caution">
    <text evidence="1">The sequence shown here is derived from an EMBL/GenBank/DDBJ whole genome shotgun (WGS) entry which is preliminary data.</text>
</comment>
<proteinExistence type="predicted"/>